<evidence type="ECO:0000256" key="1">
    <source>
        <dbReference type="SAM" id="MobiDB-lite"/>
    </source>
</evidence>
<accession>A0A0D6EKF6</accession>
<dbReference type="Gene3D" id="4.10.240.10">
    <property type="entry name" value="Zn(2)-C6 fungal-type DNA-binding domain"/>
    <property type="match status" value="1"/>
</dbReference>
<dbReference type="OrthoDB" id="4236860at2759"/>
<evidence type="ECO:0000313" key="3">
    <source>
        <dbReference type="Proteomes" id="UP000243876"/>
    </source>
</evidence>
<dbReference type="AlphaFoldDB" id="A0A0D6EKF6"/>
<organism evidence="2 3">
    <name type="scientific">Sporidiobolus salmonicolor</name>
    <name type="common">Yeast-like fungus</name>
    <name type="synonym">Sporobolomyces salmonicolor</name>
    <dbReference type="NCBI Taxonomy" id="5005"/>
    <lineage>
        <taxon>Eukaryota</taxon>
        <taxon>Fungi</taxon>
        <taxon>Dikarya</taxon>
        <taxon>Basidiomycota</taxon>
        <taxon>Pucciniomycotina</taxon>
        <taxon>Microbotryomycetes</taxon>
        <taxon>Sporidiobolales</taxon>
        <taxon>Sporidiobolaceae</taxon>
        <taxon>Sporobolomyces</taxon>
    </lineage>
</organism>
<feature type="region of interest" description="Disordered" evidence="1">
    <location>
        <begin position="30"/>
        <end position="53"/>
    </location>
</feature>
<dbReference type="GO" id="GO:0000981">
    <property type="term" value="F:DNA-binding transcription factor activity, RNA polymerase II-specific"/>
    <property type="evidence" value="ECO:0007669"/>
    <property type="project" value="InterPro"/>
</dbReference>
<dbReference type="GO" id="GO:0008270">
    <property type="term" value="F:zinc ion binding"/>
    <property type="evidence" value="ECO:0007669"/>
    <property type="project" value="InterPro"/>
</dbReference>
<sequence length="646" mass="70906">MPAINPSSATDLSALSAMYAVSNPPAAAQVSGETGLSDAVGSPAASTNTGKVVQKADRSCKNKFNLGHTVARPRFDSLELYPACARCRKRREDCVYSEGVYIETVEEGSDQAKIAELEAKVASLETRLKNASNGATTFPTPLPPLPAAATTLTRENLASIIGQTLLNDLSPKETTVLHGFLKEQDQSVLFRAQDLRSTANPTDVALTFLLLDASTRACCTRLPGLQLLRDRLPYYKANLHALDPPCQVVVVALCAVGARVIPNSALFGVPNVTFSDGTVSAQLFLAVGTRREKVCQALQATAIEASWASGVLRERNYDNLDSLLGLVQVLIHEEGRMQESRFFLRQVVGMFLDLRHEEMAMGVMSNITEATTAAIYLSDAFVSSTCNRPSFIHPADLDYFVTCGLPVPDLVNLRLSEVLEDQLGAPLSRGTIVSMLTTIDLHVLSCHRVFAQVSSREPSRSSRPVLRFTPYRHAARRPGAASNLPFLRNMWTVLDQIHNAIQRLQQHLVNLASPPTGYGDDPDAVNHAILLAIRADNSLVDLVMLIHVHLSKKRGEGSYWPDREGNEELERMRSESSMRVFKCLKLLAFYCQLYTASQDKHNIFHLLLRLEALPDWTSLVSLRIGAPGGPLTDEFEVTQEELDCRT</sequence>
<keyword evidence="3" id="KW-1185">Reference proteome</keyword>
<proteinExistence type="predicted"/>
<dbReference type="InterPro" id="IPR036864">
    <property type="entry name" value="Zn2-C6_fun-type_DNA-bd_sf"/>
</dbReference>
<evidence type="ECO:0000313" key="2">
    <source>
        <dbReference type="EMBL" id="CEQ40459.1"/>
    </source>
</evidence>
<gene>
    <name evidence="2" type="primary">SPOSA6832_02080</name>
</gene>
<reference evidence="3" key="1">
    <citation type="submission" date="2015-02" db="EMBL/GenBank/DDBJ databases">
        <authorList>
            <person name="Gon?alves P."/>
        </authorList>
    </citation>
    <scope>NUCLEOTIDE SEQUENCE [LARGE SCALE GENOMIC DNA]</scope>
</reference>
<dbReference type="EMBL" id="CENE01000006">
    <property type="protein sequence ID" value="CEQ40459.1"/>
    <property type="molecule type" value="Genomic_DNA"/>
</dbReference>
<dbReference type="Proteomes" id="UP000243876">
    <property type="component" value="Unassembled WGS sequence"/>
</dbReference>
<protein>
    <submittedName>
        <fullName evidence="2">SPOSA6832_02080-mRNA-1:cds</fullName>
    </submittedName>
</protein>
<name>A0A0D6EKF6_SPOSA</name>